<dbReference type="Proteomes" id="UP000637299">
    <property type="component" value="Unassembled WGS sequence"/>
</dbReference>
<keyword evidence="2" id="KW-1185">Reference proteome</keyword>
<dbReference type="EMBL" id="JACYFS010000002">
    <property type="protein sequence ID" value="MBD8082754.1"/>
    <property type="molecule type" value="Genomic_DNA"/>
</dbReference>
<evidence type="ECO:0000313" key="2">
    <source>
        <dbReference type="Proteomes" id="UP000637299"/>
    </source>
</evidence>
<protein>
    <submittedName>
        <fullName evidence="1">Uncharacterized protein</fullName>
    </submittedName>
</protein>
<name>A0ABR8ZCE2_9FLAO</name>
<comment type="caution">
    <text evidence="1">The sequence shown here is derived from an EMBL/GenBank/DDBJ whole genome shotgun (WGS) entry which is preliminary data.</text>
</comment>
<organism evidence="1 2">
    <name type="scientific">Chryseobacterium caseinilyticum</name>
    <dbReference type="NCBI Taxonomy" id="2771428"/>
    <lineage>
        <taxon>Bacteria</taxon>
        <taxon>Pseudomonadati</taxon>
        <taxon>Bacteroidota</taxon>
        <taxon>Flavobacteriia</taxon>
        <taxon>Flavobacteriales</taxon>
        <taxon>Weeksellaceae</taxon>
        <taxon>Chryseobacterium group</taxon>
        <taxon>Chryseobacterium</taxon>
    </lineage>
</organism>
<proteinExistence type="predicted"/>
<accession>A0ABR8ZCE2</accession>
<reference evidence="1 2" key="1">
    <citation type="submission" date="2020-09" db="EMBL/GenBank/DDBJ databases">
        <title>Genome seq and assembly of Chryseobacterium sp.</title>
        <authorList>
            <person name="Chhetri G."/>
        </authorList>
    </citation>
    <scope>NUCLEOTIDE SEQUENCE [LARGE SCALE GENOMIC DNA]</scope>
    <source>
        <strain evidence="1 2">GCR10</strain>
    </source>
</reference>
<gene>
    <name evidence="1" type="ORF">IC610_10015</name>
</gene>
<evidence type="ECO:0000313" key="1">
    <source>
        <dbReference type="EMBL" id="MBD8082754.1"/>
    </source>
</evidence>
<sequence>MKKVISLVCLLFFILSYSQKTFKYKDRHFPARYVLVGRKDTISTRVQNIGYVTHKKFYAETYVGSILTISESGEKQRVQESDIQYMEIIDLEGVKRKLFSSQLILGKNVGLLQKYNDGEKDGYVDYYRVSLTGPLSTKFYPKEVIK</sequence>
<dbReference type="RefSeq" id="WP_191736729.1">
    <property type="nucleotide sequence ID" value="NZ_JACYFS010000002.1"/>
</dbReference>